<evidence type="ECO:0000313" key="8">
    <source>
        <dbReference type="Proteomes" id="UP001224674"/>
    </source>
</evidence>
<evidence type="ECO:0000313" key="7">
    <source>
        <dbReference type="EMBL" id="WGH92598.1"/>
    </source>
</evidence>
<feature type="domain" description="AMP-dependent synthetase/ligase" evidence="5">
    <location>
        <begin position="26"/>
        <end position="411"/>
    </location>
</feature>
<sequence length="554" mass="61455">MTEPVVTGYPATMMNDYQLSLTTLLRHACRSYGDTPVVYRTADGGWDRTTYAAEYTRIVKISYALRKLGVRVGDRVGVIDWNNLRHFEMYWALPALGAVHVQINLRLPAEDMLYVLDNAGMKVVCVDETLLPVAEAIAPQATGVQTWVIMTDKPADQVQTSLENAVFYEDILAEAPVEEHWPNMDENSACTACYTTGTTGRPKGIFYSHRSQVLHTYGVAQVLGITSDDCVMPITPMFHVSSWGFVYMAVLSGAKLVLPGRYAMEETPELVRVIVEENVSVTNGAPAIFSPMLEEIKKMDPAPDLSRLRMISGSSEPPLSMMHGFIELTGAEVIHGYGASETSPVVAVNRLKGTLKEKLSDDDKLQLMRKQGLLLSGIDFALFDGVGFEVPWDGTSAGEICMKGPWITGTYHKMAEEDLADRFVNGYWRSGDVGTIDENGYLKITDRIKDVIKSGGEWISSIDMENALTAHPKIAQAAVVGLEHPKWEERPFVLVVARDGEEITLDEIHEHLLQDFAKWQLPDSFQVVDHIPATSVGKIDKKKIRAEYSDTYLA</sequence>
<dbReference type="GO" id="GO:0004467">
    <property type="term" value="F:long-chain fatty acid-CoA ligase activity"/>
    <property type="evidence" value="ECO:0007669"/>
    <property type="project" value="UniProtKB-EC"/>
</dbReference>
<name>A0AAJ6AFX6_9MICC</name>
<evidence type="ECO:0000256" key="3">
    <source>
        <dbReference type="ARBA" id="ARBA00022832"/>
    </source>
</evidence>
<keyword evidence="2 7" id="KW-0436">Ligase</keyword>
<dbReference type="InterPro" id="IPR025110">
    <property type="entry name" value="AMP-bd_C"/>
</dbReference>
<dbReference type="EMBL" id="CP122566">
    <property type="protein sequence ID" value="WGH92598.1"/>
    <property type="molecule type" value="Genomic_DNA"/>
</dbReference>
<dbReference type="SUPFAM" id="SSF56801">
    <property type="entry name" value="Acetyl-CoA synthetase-like"/>
    <property type="match status" value="1"/>
</dbReference>
<dbReference type="AlphaFoldDB" id="A0AAJ6AFX6"/>
<proteinExistence type="inferred from homology"/>
<dbReference type="Pfam" id="PF13193">
    <property type="entry name" value="AMP-binding_C"/>
    <property type="match status" value="1"/>
</dbReference>
<dbReference type="Proteomes" id="UP001224674">
    <property type="component" value="Chromosome"/>
</dbReference>
<dbReference type="EC" id="6.2.1.3" evidence="7"/>
<evidence type="ECO:0000256" key="2">
    <source>
        <dbReference type="ARBA" id="ARBA00022598"/>
    </source>
</evidence>
<protein>
    <submittedName>
        <fullName evidence="7">Long-chain-fatty-acid--CoA ligase</fullName>
        <ecNumber evidence="7">6.2.1.3</ecNumber>
    </submittedName>
</protein>
<accession>A0AAJ6AFX6</accession>
<dbReference type="Gene3D" id="3.30.300.30">
    <property type="match status" value="1"/>
</dbReference>
<reference evidence="7 8" key="1">
    <citation type="submission" date="2023-03" db="EMBL/GenBank/DDBJ databases">
        <title>Complete genome sequences of several Auritidibacter ignavus strains isolated from ear infections.</title>
        <authorList>
            <person name="Baehr T."/>
            <person name="Baumhoegger A.M."/>
        </authorList>
    </citation>
    <scope>NUCLEOTIDE SEQUENCE [LARGE SCALE GENOMIC DNA]</scope>
    <source>
        <strain evidence="7 8">BABAE-6</strain>
    </source>
</reference>
<dbReference type="Gene3D" id="3.40.50.12780">
    <property type="entry name" value="N-terminal domain of ligase-like"/>
    <property type="match status" value="1"/>
</dbReference>
<keyword evidence="4" id="KW-0443">Lipid metabolism</keyword>
<dbReference type="PANTHER" id="PTHR43859">
    <property type="entry name" value="ACYL-ACTIVATING ENZYME"/>
    <property type="match status" value="1"/>
</dbReference>
<dbReference type="PANTHER" id="PTHR43859:SF4">
    <property type="entry name" value="BUTANOATE--COA LIGASE AAE1-RELATED"/>
    <property type="match status" value="1"/>
</dbReference>
<evidence type="ECO:0000256" key="4">
    <source>
        <dbReference type="ARBA" id="ARBA00023098"/>
    </source>
</evidence>
<dbReference type="FunFam" id="3.30.300.30:FF:000008">
    <property type="entry name" value="2,3-dihydroxybenzoate-AMP ligase"/>
    <property type="match status" value="1"/>
</dbReference>
<dbReference type="InterPro" id="IPR042099">
    <property type="entry name" value="ANL_N_sf"/>
</dbReference>
<keyword evidence="3" id="KW-0276">Fatty acid metabolism</keyword>
<evidence type="ECO:0000256" key="1">
    <source>
        <dbReference type="ARBA" id="ARBA00006432"/>
    </source>
</evidence>
<evidence type="ECO:0000259" key="5">
    <source>
        <dbReference type="Pfam" id="PF00501"/>
    </source>
</evidence>
<gene>
    <name evidence="7" type="ORF">QDX21_09865</name>
</gene>
<organism evidence="7 8">
    <name type="scientific">Auritidibacter ignavus</name>
    <dbReference type="NCBI Taxonomy" id="678932"/>
    <lineage>
        <taxon>Bacteria</taxon>
        <taxon>Bacillati</taxon>
        <taxon>Actinomycetota</taxon>
        <taxon>Actinomycetes</taxon>
        <taxon>Micrococcales</taxon>
        <taxon>Micrococcaceae</taxon>
        <taxon>Auritidibacter</taxon>
    </lineage>
</organism>
<comment type="similarity">
    <text evidence="1">Belongs to the ATP-dependent AMP-binding enzyme family.</text>
</comment>
<keyword evidence="8" id="KW-1185">Reference proteome</keyword>
<dbReference type="InterPro" id="IPR045851">
    <property type="entry name" value="AMP-bd_C_sf"/>
</dbReference>
<feature type="domain" description="AMP-binding enzyme C-terminal" evidence="6">
    <location>
        <begin position="464"/>
        <end position="538"/>
    </location>
</feature>
<dbReference type="NCBIfam" id="NF004837">
    <property type="entry name" value="PRK06187.1"/>
    <property type="match status" value="1"/>
</dbReference>
<evidence type="ECO:0000259" key="6">
    <source>
        <dbReference type="Pfam" id="PF13193"/>
    </source>
</evidence>
<dbReference type="Pfam" id="PF00501">
    <property type="entry name" value="AMP-binding"/>
    <property type="match status" value="1"/>
</dbReference>
<dbReference type="InterPro" id="IPR000873">
    <property type="entry name" value="AMP-dep_synth/lig_dom"/>
</dbReference>
<dbReference type="RefSeq" id="WP_110098875.1">
    <property type="nucleotide sequence ID" value="NZ_CP122566.1"/>
</dbReference>